<feature type="transmembrane region" description="Helical" evidence="8">
    <location>
        <begin position="300"/>
        <end position="317"/>
    </location>
</feature>
<evidence type="ECO:0000256" key="2">
    <source>
        <dbReference type="ARBA" id="ARBA00007998"/>
    </source>
</evidence>
<dbReference type="Proteomes" id="UP000683246">
    <property type="component" value="Chromosome"/>
</dbReference>
<sequence length="367" mass="41486">MVKNTKISGYQLSMLIGTFIFGTSHVINISKHVYQDVWISYLLGWAGGFLLISIYVAISVLHPSKNLINILKDTFGKYLGSVIGLFYMGYFIHLAALVLRDLGEYLTNIDFHETPLIFIVCCLSIPAIYAVKKGLIVIARTNQLLTLALCITLVVLIIIPLKYLDFNNVLPVFESNFSDITNIGFLYLTYTFGETVIFLMIFDKVNKSKYLFKSSYIALAIVGLLLFTLLLQNLMVLGPDKFSRNIYAINTTISRVTNLSIGPLILITLIIGGTFKYIICIYASVKGIAQLLNVDDHKPFVLPLITIVVPLSIWLHENLLDKLNWTTEIYPYYVIPFQIVIPLVLLILSYKKYGKKIKVHHKEKSLA</sequence>
<dbReference type="GO" id="GO:0009847">
    <property type="term" value="P:spore germination"/>
    <property type="evidence" value="ECO:0007669"/>
    <property type="project" value="InterPro"/>
</dbReference>
<feature type="transmembrane region" description="Helical" evidence="8">
    <location>
        <begin position="329"/>
        <end position="348"/>
    </location>
</feature>
<dbReference type="RefSeq" id="WP_212696667.1">
    <property type="nucleotide sequence ID" value="NZ_CP058649.1"/>
</dbReference>
<keyword evidence="4" id="KW-0309">Germination</keyword>
<feature type="transmembrane region" description="Helical" evidence="8">
    <location>
        <begin position="39"/>
        <end position="58"/>
    </location>
</feature>
<keyword evidence="7 8" id="KW-0472">Membrane</keyword>
<dbReference type="Gene3D" id="1.20.1740.10">
    <property type="entry name" value="Amino acid/polyamine transporter I"/>
    <property type="match status" value="1"/>
</dbReference>
<keyword evidence="6 8" id="KW-1133">Transmembrane helix</keyword>
<evidence type="ECO:0000256" key="6">
    <source>
        <dbReference type="ARBA" id="ARBA00022989"/>
    </source>
</evidence>
<feature type="transmembrane region" description="Helical" evidence="8">
    <location>
        <begin position="214"/>
        <end position="236"/>
    </location>
</feature>
<evidence type="ECO:0000313" key="10">
    <source>
        <dbReference type="Proteomes" id="UP000683246"/>
    </source>
</evidence>
<dbReference type="PANTHER" id="PTHR34975">
    <property type="entry name" value="SPORE GERMINATION PROTEIN A2"/>
    <property type="match status" value="1"/>
</dbReference>
<protein>
    <submittedName>
        <fullName evidence="9">Endospore germination permease</fullName>
    </submittedName>
</protein>
<comment type="similarity">
    <text evidence="2">Belongs to the amino acid-polyamine-organocation (APC) superfamily. Spore germination protein (SGP) (TC 2.A.3.9) family.</text>
</comment>
<evidence type="ECO:0000313" key="9">
    <source>
        <dbReference type="EMBL" id="QUI21203.1"/>
    </source>
</evidence>
<dbReference type="GO" id="GO:0016020">
    <property type="term" value="C:membrane"/>
    <property type="evidence" value="ECO:0007669"/>
    <property type="project" value="UniProtKB-SubCell"/>
</dbReference>
<feature type="transmembrane region" description="Helical" evidence="8">
    <location>
        <begin position="7"/>
        <end position="27"/>
    </location>
</feature>
<keyword evidence="10" id="KW-1185">Reference proteome</keyword>
<evidence type="ECO:0000256" key="4">
    <source>
        <dbReference type="ARBA" id="ARBA00022544"/>
    </source>
</evidence>
<evidence type="ECO:0000256" key="7">
    <source>
        <dbReference type="ARBA" id="ARBA00023136"/>
    </source>
</evidence>
<dbReference type="KEGG" id="vpy:HZI73_02405"/>
<name>A0A8J8MH82_9FIRM</name>
<evidence type="ECO:0000256" key="3">
    <source>
        <dbReference type="ARBA" id="ARBA00022448"/>
    </source>
</evidence>
<gene>
    <name evidence="9" type="ORF">HZI73_02405</name>
</gene>
<feature type="transmembrane region" description="Helical" evidence="8">
    <location>
        <begin position="256"/>
        <end position="279"/>
    </location>
</feature>
<evidence type="ECO:0000256" key="1">
    <source>
        <dbReference type="ARBA" id="ARBA00004141"/>
    </source>
</evidence>
<feature type="transmembrane region" description="Helical" evidence="8">
    <location>
        <begin position="111"/>
        <end position="131"/>
    </location>
</feature>
<dbReference type="PANTHER" id="PTHR34975:SF2">
    <property type="entry name" value="SPORE GERMINATION PROTEIN A2"/>
    <property type="match status" value="1"/>
</dbReference>
<accession>A0A8J8MH82</accession>
<feature type="transmembrane region" description="Helical" evidence="8">
    <location>
        <begin position="78"/>
        <end position="99"/>
    </location>
</feature>
<organism evidence="9 10">
    <name type="scientific">Vallitalea pronyensis</name>
    <dbReference type="NCBI Taxonomy" id="1348613"/>
    <lineage>
        <taxon>Bacteria</taxon>
        <taxon>Bacillati</taxon>
        <taxon>Bacillota</taxon>
        <taxon>Clostridia</taxon>
        <taxon>Lachnospirales</taxon>
        <taxon>Vallitaleaceae</taxon>
        <taxon>Vallitalea</taxon>
    </lineage>
</organism>
<keyword evidence="3" id="KW-0813">Transport</keyword>
<proteinExistence type="inferred from homology"/>
<evidence type="ECO:0000256" key="8">
    <source>
        <dbReference type="SAM" id="Phobius"/>
    </source>
</evidence>
<evidence type="ECO:0000256" key="5">
    <source>
        <dbReference type="ARBA" id="ARBA00022692"/>
    </source>
</evidence>
<feature type="transmembrane region" description="Helical" evidence="8">
    <location>
        <begin position="143"/>
        <end position="163"/>
    </location>
</feature>
<comment type="subcellular location">
    <subcellularLocation>
        <location evidence="1">Membrane</location>
        <topology evidence="1">Multi-pass membrane protein</topology>
    </subcellularLocation>
</comment>
<dbReference type="AlphaFoldDB" id="A0A8J8MH82"/>
<dbReference type="EMBL" id="CP058649">
    <property type="protein sequence ID" value="QUI21203.1"/>
    <property type="molecule type" value="Genomic_DNA"/>
</dbReference>
<dbReference type="Pfam" id="PF03845">
    <property type="entry name" value="Spore_permease"/>
    <property type="match status" value="1"/>
</dbReference>
<feature type="transmembrane region" description="Helical" evidence="8">
    <location>
        <begin position="183"/>
        <end position="202"/>
    </location>
</feature>
<dbReference type="InterPro" id="IPR004761">
    <property type="entry name" value="Spore_GerAB"/>
</dbReference>
<dbReference type="NCBIfam" id="TIGR00912">
    <property type="entry name" value="2A0309"/>
    <property type="match status" value="1"/>
</dbReference>
<keyword evidence="5 8" id="KW-0812">Transmembrane</keyword>
<reference evidence="9" key="1">
    <citation type="submission" date="2020-07" db="EMBL/GenBank/DDBJ databases">
        <title>Vallitalea pronyensis genome.</title>
        <authorList>
            <person name="Postec A."/>
        </authorList>
    </citation>
    <scope>NUCLEOTIDE SEQUENCE</scope>
    <source>
        <strain evidence="9">FatNI3</strain>
    </source>
</reference>